<evidence type="ECO:0000256" key="1">
    <source>
        <dbReference type="SAM" id="Phobius"/>
    </source>
</evidence>
<accession>A0ABW5TJA1</accession>
<evidence type="ECO:0000313" key="3">
    <source>
        <dbReference type="Proteomes" id="UP001597427"/>
    </source>
</evidence>
<protein>
    <recommendedName>
        <fullName evidence="4">DUF624 domain-containing protein</fullName>
    </recommendedName>
</protein>
<sequence length="200" mass="23546">MKSRPKVIWFIETIYFIVKVSCLFWRLLLKKGVIYGWGKTIGQLMEYLQGPDPYHDSFRKTKRKEKQSVPYDLFLSGLTTFAFSLFILSWLTVLQKPSAFSIFLVAVGSFLWICCLLFYPLYLNSSEKNGAQRVYQTLRQLIFERFNYTLSGFILLFLFIVITVTKNLLGLVIFPGLYLFLYQIYLQKLTNKEIEDDLCK</sequence>
<keyword evidence="3" id="KW-1185">Reference proteome</keyword>
<reference evidence="3" key="1">
    <citation type="journal article" date="2019" name="Int. J. Syst. Evol. Microbiol.">
        <title>The Global Catalogue of Microorganisms (GCM) 10K type strain sequencing project: providing services to taxonomists for standard genome sequencing and annotation.</title>
        <authorList>
            <consortium name="The Broad Institute Genomics Platform"/>
            <consortium name="The Broad Institute Genome Sequencing Center for Infectious Disease"/>
            <person name="Wu L."/>
            <person name="Ma J."/>
        </authorList>
    </citation>
    <scope>NUCLEOTIDE SEQUENCE [LARGE SCALE GENOMIC DNA]</scope>
    <source>
        <strain evidence="3">TISTR 932</strain>
    </source>
</reference>
<name>A0ABW5TJA1_9ENTE</name>
<evidence type="ECO:0008006" key="4">
    <source>
        <dbReference type="Google" id="ProtNLM"/>
    </source>
</evidence>
<gene>
    <name evidence="2" type="ORF">ACFSR0_08100</name>
</gene>
<feature type="transmembrane region" description="Helical" evidence="1">
    <location>
        <begin position="142"/>
        <end position="162"/>
    </location>
</feature>
<evidence type="ECO:0000313" key="2">
    <source>
        <dbReference type="EMBL" id="MFD2729386.1"/>
    </source>
</evidence>
<keyword evidence="1" id="KW-1133">Transmembrane helix</keyword>
<organism evidence="2 3">
    <name type="scientific">Enterococcus camelliae</name>
    <dbReference type="NCBI Taxonomy" id="453959"/>
    <lineage>
        <taxon>Bacteria</taxon>
        <taxon>Bacillati</taxon>
        <taxon>Bacillota</taxon>
        <taxon>Bacilli</taxon>
        <taxon>Lactobacillales</taxon>
        <taxon>Enterococcaceae</taxon>
        <taxon>Enterococcus</taxon>
    </lineage>
</organism>
<feature type="transmembrane region" description="Helical" evidence="1">
    <location>
        <begin position="6"/>
        <end position="29"/>
    </location>
</feature>
<keyword evidence="1" id="KW-0812">Transmembrane</keyword>
<dbReference type="Proteomes" id="UP001597427">
    <property type="component" value="Unassembled WGS sequence"/>
</dbReference>
<proteinExistence type="predicted"/>
<keyword evidence="1" id="KW-0472">Membrane</keyword>
<feature type="transmembrane region" description="Helical" evidence="1">
    <location>
        <begin position="69"/>
        <end position="93"/>
    </location>
</feature>
<feature type="transmembrane region" description="Helical" evidence="1">
    <location>
        <begin position="99"/>
        <end position="122"/>
    </location>
</feature>
<dbReference type="RefSeq" id="WP_379981697.1">
    <property type="nucleotide sequence ID" value="NZ_JBHUMO010000046.1"/>
</dbReference>
<dbReference type="EMBL" id="JBHUMO010000046">
    <property type="protein sequence ID" value="MFD2729386.1"/>
    <property type="molecule type" value="Genomic_DNA"/>
</dbReference>
<comment type="caution">
    <text evidence="2">The sequence shown here is derived from an EMBL/GenBank/DDBJ whole genome shotgun (WGS) entry which is preliminary data.</text>
</comment>
<feature type="transmembrane region" description="Helical" evidence="1">
    <location>
        <begin position="168"/>
        <end position="186"/>
    </location>
</feature>